<accession>K1SXU1</accession>
<reference evidence="1" key="1">
    <citation type="journal article" date="2013" name="Environ. Microbiol.">
        <title>Microbiota from the distal guts of lean and obese adolescents exhibit partial functional redundancy besides clear differences in community structure.</title>
        <authorList>
            <person name="Ferrer M."/>
            <person name="Ruiz A."/>
            <person name="Lanza F."/>
            <person name="Haange S.B."/>
            <person name="Oberbach A."/>
            <person name="Till H."/>
            <person name="Bargiela R."/>
            <person name="Campoy C."/>
            <person name="Segura M.T."/>
            <person name="Richter M."/>
            <person name="von Bergen M."/>
            <person name="Seifert J."/>
            <person name="Suarez A."/>
        </authorList>
    </citation>
    <scope>NUCLEOTIDE SEQUENCE</scope>
</reference>
<name>K1SXU1_9ZZZZ</name>
<protein>
    <submittedName>
        <fullName evidence="1">Protein containing PHP</fullName>
    </submittedName>
</protein>
<feature type="non-terminal residue" evidence="1">
    <location>
        <position position="36"/>
    </location>
</feature>
<comment type="caution">
    <text evidence="1">The sequence shown here is derived from an EMBL/GenBank/DDBJ whole genome shotgun (WGS) entry which is preliminary data.</text>
</comment>
<dbReference type="EMBL" id="AJWY01009358">
    <property type="protein sequence ID" value="EKC58600.1"/>
    <property type="molecule type" value="Genomic_DNA"/>
</dbReference>
<evidence type="ECO:0000313" key="1">
    <source>
        <dbReference type="EMBL" id="EKC58600.1"/>
    </source>
</evidence>
<dbReference type="InterPro" id="IPR016195">
    <property type="entry name" value="Pol/histidinol_Pase-like"/>
</dbReference>
<sequence>MNDPEILMDVHNHSNLSPDGSNDPEEMVRRAIELGI</sequence>
<organism evidence="1">
    <name type="scientific">human gut metagenome</name>
    <dbReference type="NCBI Taxonomy" id="408170"/>
    <lineage>
        <taxon>unclassified sequences</taxon>
        <taxon>metagenomes</taxon>
        <taxon>organismal metagenomes</taxon>
    </lineage>
</organism>
<gene>
    <name evidence="1" type="ORF">LEA_13784</name>
</gene>
<dbReference type="Gene3D" id="3.20.20.140">
    <property type="entry name" value="Metal-dependent hydrolases"/>
    <property type="match status" value="1"/>
</dbReference>
<dbReference type="AlphaFoldDB" id="K1SXU1"/>
<dbReference type="SUPFAM" id="SSF89550">
    <property type="entry name" value="PHP domain-like"/>
    <property type="match status" value="1"/>
</dbReference>
<proteinExistence type="predicted"/>